<feature type="transmembrane region" description="Helical" evidence="2">
    <location>
        <begin position="276"/>
        <end position="296"/>
    </location>
</feature>
<evidence type="ECO:0000256" key="1">
    <source>
        <dbReference type="SAM" id="Coils"/>
    </source>
</evidence>
<organism evidence="4 5">
    <name type="scientific">Maribellus comscasis</name>
    <dbReference type="NCBI Taxonomy" id="2681766"/>
    <lineage>
        <taxon>Bacteria</taxon>
        <taxon>Pseudomonadati</taxon>
        <taxon>Bacteroidota</taxon>
        <taxon>Bacteroidia</taxon>
        <taxon>Marinilabiliales</taxon>
        <taxon>Prolixibacteraceae</taxon>
        <taxon>Maribellus</taxon>
    </lineage>
</organism>
<feature type="transmembrane region" description="Helical" evidence="2">
    <location>
        <begin position="362"/>
        <end position="383"/>
    </location>
</feature>
<feature type="transmembrane region" description="Helical" evidence="2">
    <location>
        <begin position="185"/>
        <end position="203"/>
    </location>
</feature>
<feature type="transmembrane region" description="Helical" evidence="2">
    <location>
        <begin position="210"/>
        <end position="229"/>
    </location>
</feature>
<feature type="transmembrane region" description="Helical" evidence="2">
    <location>
        <begin position="333"/>
        <end position="356"/>
    </location>
</feature>
<dbReference type="Proteomes" id="UP000428260">
    <property type="component" value="Chromosome"/>
</dbReference>
<keyword evidence="2" id="KW-1133">Transmembrane helix</keyword>
<name>A0A6I6JL69_9BACT</name>
<keyword evidence="2" id="KW-0812">Transmembrane</keyword>
<dbReference type="AlphaFoldDB" id="A0A6I6JL69"/>
<sequence>MDLFYNHMTKIIFIFLFVLPVKLFAGGQPNYPESLISIQYLPGDKIQDFSEAEMTNKMFTAYKNETLSPNVYYWFRLTFDNQKLNKDSYFIHFNDFFAEIQLVQVLSESKTLKYLGGSYIPLSNRSFEGFFKDKVLMTKTRGTQTTVYLRVKRAGFDTLSFPSMNIISLEDYQHFKTKTDIVQSFFTGVIAILCLFNLVLFLLTREKLYLSYFIYIAIASLYFFFYYGYIELFWFPQHPLVNKMFFFSILLAQPFYFFFLHYALNEENFRDYRKLIFRYASVILSLSVVVIIISLFRYSVAIHIGDVLSVVNGIAIVLIFFLLIRKVPLTVKIILSGSLFLAAGGGAAIIANLFYISVEHIYIYQVGFYIEILLFAIAINFTHNNERLIRIKRQLDITQLKNEKLEKERELEGLSKAIDKKNRDLTYKAIVISQKESMQKTILKQLSKLKDQEKIQKSQLLELMSNLKSNTNNNHWNEFESHFTTVHPHFYSALNKKYQNLTASENKLCAFIKMKLSSKEIALITGKSQQSVDVARSRLRKKMGLANHENLYTVISEIEIQ</sequence>
<evidence type="ECO:0000256" key="2">
    <source>
        <dbReference type="SAM" id="Phobius"/>
    </source>
</evidence>
<evidence type="ECO:0000313" key="4">
    <source>
        <dbReference type="EMBL" id="QGY43081.1"/>
    </source>
</evidence>
<reference evidence="4 5" key="1">
    <citation type="submission" date="2019-11" db="EMBL/GenBank/DDBJ databases">
        <authorList>
            <person name="Zheng R.K."/>
            <person name="Sun C.M."/>
        </authorList>
    </citation>
    <scope>NUCLEOTIDE SEQUENCE [LARGE SCALE GENOMIC DNA]</scope>
    <source>
        <strain evidence="4 5">WC007</strain>
    </source>
</reference>
<protein>
    <recommendedName>
        <fullName evidence="3">7TM-DISM receptor extracellular domain-containing protein</fullName>
    </recommendedName>
</protein>
<dbReference type="Gene3D" id="2.60.40.2380">
    <property type="match status" value="1"/>
</dbReference>
<proteinExistence type="predicted"/>
<keyword evidence="2" id="KW-0472">Membrane</keyword>
<dbReference type="EMBL" id="CP046401">
    <property type="protein sequence ID" value="QGY43081.1"/>
    <property type="molecule type" value="Genomic_DNA"/>
</dbReference>
<dbReference type="SUPFAM" id="SSF46894">
    <property type="entry name" value="C-terminal effector domain of the bipartite response regulators"/>
    <property type="match status" value="1"/>
</dbReference>
<dbReference type="InterPro" id="IPR011623">
    <property type="entry name" value="7TMR_DISM_rcpt_extracell_dom1"/>
</dbReference>
<dbReference type="Gene3D" id="1.10.10.10">
    <property type="entry name" value="Winged helix-like DNA-binding domain superfamily/Winged helix DNA-binding domain"/>
    <property type="match status" value="1"/>
</dbReference>
<evidence type="ECO:0000313" key="5">
    <source>
        <dbReference type="Proteomes" id="UP000428260"/>
    </source>
</evidence>
<gene>
    <name evidence="4" type="ORF">GM418_05225</name>
</gene>
<accession>A0A6I6JL69</accession>
<feature type="transmembrane region" description="Helical" evidence="2">
    <location>
        <begin position="244"/>
        <end position="264"/>
    </location>
</feature>
<dbReference type="GO" id="GO:0003677">
    <property type="term" value="F:DNA binding"/>
    <property type="evidence" value="ECO:0007669"/>
    <property type="project" value="InterPro"/>
</dbReference>
<dbReference type="InterPro" id="IPR016032">
    <property type="entry name" value="Sig_transdc_resp-reg_C-effctor"/>
</dbReference>
<feature type="coiled-coil region" evidence="1">
    <location>
        <begin position="388"/>
        <end position="470"/>
    </location>
</feature>
<evidence type="ECO:0000259" key="3">
    <source>
        <dbReference type="Pfam" id="PF07695"/>
    </source>
</evidence>
<dbReference type="InterPro" id="IPR036388">
    <property type="entry name" value="WH-like_DNA-bd_sf"/>
</dbReference>
<keyword evidence="5" id="KW-1185">Reference proteome</keyword>
<dbReference type="GO" id="GO:0006355">
    <property type="term" value="P:regulation of DNA-templated transcription"/>
    <property type="evidence" value="ECO:0007669"/>
    <property type="project" value="InterPro"/>
</dbReference>
<dbReference type="KEGG" id="mcos:GM418_05225"/>
<feature type="transmembrane region" description="Helical" evidence="2">
    <location>
        <begin position="302"/>
        <end position="324"/>
    </location>
</feature>
<feature type="domain" description="7TM-DISM receptor extracellular" evidence="3">
    <location>
        <begin position="181"/>
        <end position="379"/>
    </location>
</feature>
<keyword evidence="1" id="KW-0175">Coiled coil</keyword>
<dbReference type="Pfam" id="PF07695">
    <property type="entry name" value="7TMR-DISM_7TM"/>
    <property type="match status" value="1"/>
</dbReference>